<gene>
    <name evidence="3" type="ORF">KLO01_05020</name>
</gene>
<feature type="domain" description="AB hydrolase-1" evidence="2">
    <location>
        <begin position="98"/>
        <end position="199"/>
    </location>
</feature>
<name>A0A512SX20_9MICO</name>
<dbReference type="AlphaFoldDB" id="A0A512SX20"/>
<dbReference type="PANTHER" id="PTHR37946:SF1">
    <property type="entry name" value="SLL1969 PROTEIN"/>
    <property type="match status" value="1"/>
</dbReference>
<organism evidence="3 4">
    <name type="scientific">Knoellia locipacati</name>
    <dbReference type="NCBI Taxonomy" id="882824"/>
    <lineage>
        <taxon>Bacteria</taxon>
        <taxon>Bacillati</taxon>
        <taxon>Actinomycetota</taxon>
        <taxon>Actinomycetes</taxon>
        <taxon>Micrococcales</taxon>
        <taxon>Intrasporangiaceae</taxon>
        <taxon>Knoellia</taxon>
    </lineage>
</organism>
<evidence type="ECO:0000313" key="4">
    <source>
        <dbReference type="Proteomes" id="UP000321793"/>
    </source>
</evidence>
<dbReference type="RefSeq" id="WP_246136018.1">
    <property type="nucleotide sequence ID" value="NZ_BAABDN010000001.1"/>
</dbReference>
<feature type="region of interest" description="Disordered" evidence="1">
    <location>
        <begin position="294"/>
        <end position="332"/>
    </location>
</feature>
<keyword evidence="4" id="KW-1185">Reference proteome</keyword>
<protein>
    <submittedName>
        <fullName evidence="3">Lipase</fullName>
    </submittedName>
</protein>
<dbReference type="EMBL" id="BKBA01000003">
    <property type="protein sequence ID" value="GEQ12455.1"/>
    <property type="molecule type" value="Genomic_DNA"/>
</dbReference>
<dbReference type="Pfam" id="PF00561">
    <property type="entry name" value="Abhydrolase_1"/>
    <property type="match status" value="1"/>
</dbReference>
<reference evidence="3 4" key="1">
    <citation type="submission" date="2019-07" db="EMBL/GenBank/DDBJ databases">
        <title>Whole genome shotgun sequence of Knoellia locipacati NBRC 109775.</title>
        <authorList>
            <person name="Hosoyama A."/>
            <person name="Uohara A."/>
            <person name="Ohji S."/>
            <person name="Ichikawa N."/>
        </authorList>
    </citation>
    <scope>NUCLEOTIDE SEQUENCE [LARGE SCALE GENOMIC DNA]</scope>
    <source>
        <strain evidence="3 4">NBRC 109775</strain>
    </source>
</reference>
<sequence length="332" mass="35536">MDASMWMQPAEPRTSAMGRARRALGSASAAARGLGPLLTPRAMVGMAIETAWMSTHLATYPLGIFQERADGRHPYRIEHLAPVQRGLLISNVEAAGTPILLVHGLIDNRSIFTLLRRGLTRRGFGSIYAMNYSPFTADVRTAAAQLGEEIEAIVAETGYEKIHIVGHSLGGLIARYYVTRLGGDERVHTLVTLGTPHQGTYAAYAAPTRLIGQMRPGSGLIRELDEPAPGCTTRFICYWSDSDLVIVPQSSGALRHPDLSVRNIRLHGVGHISLAIVGDVVHGISTALAELDPEGATVTPGVTPLAPRGRQGHGSRPATREVGGRHTASSQK</sequence>
<evidence type="ECO:0000313" key="3">
    <source>
        <dbReference type="EMBL" id="GEQ12455.1"/>
    </source>
</evidence>
<dbReference type="InterPro" id="IPR029058">
    <property type="entry name" value="AB_hydrolase_fold"/>
</dbReference>
<evidence type="ECO:0000259" key="2">
    <source>
        <dbReference type="Pfam" id="PF00561"/>
    </source>
</evidence>
<dbReference type="SUPFAM" id="SSF53474">
    <property type="entry name" value="alpha/beta-Hydrolases"/>
    <property type="match status" value="1"/>
</dbReference>
<evidence type="ECO:0000256" key="1">
    <source>
        <dbReference type="SAM" id="MobiDB-lite"/>
    </source>
</evidence>
<accession>A0A512SX20</accession>
<dbReference type="PANTHER" id="PTHR37946">
    <property type="entry name" value="SLL1969 PROTEIN"/>
    <property type="match status" value="1"/>
</dbReference>
<comment type="caution">
    <text evidence="3">The sequence shown here is derived from an EMBL/GenBank/DDBJ whole genome shotgun (WGS) entry which is preliminary data.</text>
</comment>
<dbReference type="InterPro" id="IPR000073">
    <property type="entry name" value="AB_hydrolase_1"/>
</dbReference>
<dbReference type="GO" id="GO:0003824">
    <property type="term" value="F:catalytic activity"/>
    <property type="evidence" value="ECO:0007669"/>
    <property type="project" value="UniProtKB-ARBA"/>
</dbReference>
<dbReference type="Proteomes" id="UP000321793">
    <property type="component" value="Unassembled WGS sequence"/>
</dbReference>
<feature type="region of interest" description="Disordered" evidence="1">
    <location>
        <begin position="1"/>
        <end position="22"/>
    </location>
</feature>
<proteinExistence type="predicted"/>
<dbReference type="Gene3D" id="3.40.50.1820">
    <property type="entry name" value="alpha/beta hydrolase"/>
    <property type="match status" value="1"/>
</dbReference>